<dbReference type="AlphaFoldDB" id="A0A031K395"/>
<reference evidence="3 4" key="1">
    <citation type="submission" date="2014-03" db="EMBL/GenBank/DDBJ databases">
        <title>Whole genome sequence of Novosphingobium resinovorum KF1.</title>
        <authorList>
            <person name="Gan H.M."/>
            <person name="Gan H.Y."/>
            <person name="Chew T.H."/>
            <person name="Savka M.A."/>
        </authorList>
    </citation>
    <scope>NUCLEOTIDE SEQUENCE [LARGE SCALE GENOMIC DNA]</scope>
    <source>
        <strain evidence="3 4">KF1</strain>
    </source>
</reference>
<dbReference type="EMBL" id="JFYZ01000001">
    <property type="protein sequence ID" value="EZP84416.1"/>
    <property type="molecule type" value="Genomic_DNA"/>
</dbReference>
<dbReference type="Gene3D" id="3.40.50.300">
    <property type="entry name" value="P-loop containing nucleotide triphosphate hydrolases"/>
    <property type="match status" value="1"/>
</dbReference>
<sequence>MSAKSKLPRIIGLTGGPPRRAGPLHASEARSNAVGERKGATIAIYSVKGGVGKTTFSANLAWCSAVQSGHGTLLWDLDAAGGSAFLYGLEPQDTRLAEEVFARERPATRLIQHTAFEGLDVLPADESIRALDAQLVKIGKRKRLAKLTEELSADYPRIILDCPPVMNELSAQVVRAADLVIVPLPPSPLSSRAFDLVVREIAGNTKRHPPILPVLSMLDMRRALHRQAYETSPNWPAIPYASAVEQCAVHRQPVGALAPQSAATQAFSRLWAAIEKKLDQRG</sequence>
<dbReference type="CDD" id="cd02042">
    <property type="entry name" value="ParAB_family"/>
    <property type="match status" value="1"/>
</dbReference>
<dbReference type="PANTHER" id="PTHR13696:SF52">
    <property type="entry name" value="PARA FAMILY PROTEIN CT_582"/>
    <property type="match status" value="1"/>
</dbReference>
<organism evidence="3 4">
    <name type="scientific">Novosphingobium resinovorum</name>
    <dbReference type="NCBI Taxonomy" id="158500"/>
    <lineage>
        <taxon>Bacteria</taxon>
        <taxon>Pseudomonadati</taxon>
        <taxon>Pseudomonadota</taxon>
        <taxon>Alphaproteobacteria</taxon>
        <taxon>Sphingomonadales</taxon>
        <taxon>Sphingomonadaceae</taxon>
        <taxon>Novosphingobium</taxon>
    </lineage>
</organism>
<dbReference type="InterPro" id="IPR050678">
    <property type="entry name" value="DNA_Partitioning_ATPase"/>
</dbReference>
<dbReference type="PANTHER" id="PTHR13696">
    <property type="entry name" value="P-LOOP CONTAINING NUCLEOSIDE TRIPHOSPHATE HYDROLASE"/>
    <property type="match status" value="1"/>
</dbReference>
<evidence type="ECO:0000313" key="4">
    <source>
        <dbReference type="Proteomes" id="UP000024329"/>
    </source>
</evidence>
<dbReference type="STRING" id="158500.BES08_00925"/>
<comment type="caution">
    <text evidence="3">The sequence shown here is derived from an EMBL/GenBank/DDBJ whole genome shotgun (WGS) entry which is preliminary data.</text>
</comment>
<feature type="domain" description="AAA" evidence="2">
    <location>
        <begin position="41"/>
        <end position="198"/>
    </location>
</feature>
<name>A0A031K395_9SPHN</name>
<gene>
    <name evidence="3" type="ORF">BV97_00167</name>
</gene>
<evidence type="ECO:0000313" key="3">
    <source>
        <dbReference type="EMBL" id="EZP84416.1"/>
    </source>
</evidence>
<dbReference type="PATRIC" id="fig|158500.4.peg.175"/>
<dbReference type="Proteomes" id="UP000024329">
    <property type="component" value="Unassembled WGS sequence"/>
</dbReference>
<feature type="region of interest" description="Disordered" evidence="1">
    <location>
        <begin position="1"/>
        <end position="32"/>
    </location>
</feature>
<dbReference type="InterPro" id="IPR027417">
    <property type="entry name" value="P-loop_NTPase"/>
</dbReference>
<dbReference type="SUPFAM" id="SSF52540">
    <property type="entry name" value="P-loop containing nucleoside triphosphate hydrolases"/>
    <property type="match status" value="1"/>
</dbReference>
<dbReference type="InterPro" id="IPR025669">
    <property type="entry name" value="AAA_dom"/>
</dbReference>
<evidence type="ECO:0000256" key="1">
    <source>
        <dbReference type="SAM" id="MobiDB-lite"/>
    </source>
</evidence>
<evidence type="ECO:0000259" key="2">
    <source>
        <dbReference type="Pfam" id="PF13614"/>
    </source>
</evidence>
<dbReference type="Pfam" id="PF13614">
    <property type="entry name" value="AAA_31"/>
    <property type="match status" value="1"/>
</dbReference>
<proteinExistence type="predicted"/>
<dbReference type="eggNOG" id="COG1192">
    <property type="taxonomic scope" value="Bacteria"/>
</dbReference>
<accession>A0A031K395</accession>
<protein>
    <submittedName>
        <fullName evidence="3">ParA family ATPase</fullName>
    </submittedName>
</protein>